<reference evidence="3" key="1">
    <citation type="journal article" date="2017" name="Nat. Ecol. Evol.">
        <title>Genome expansion and lineage-specific genetic innovations in the forest pathogenic fungi Armillaria.</title>
        <authorList>
            <person name="Sipos G."/>
            <person name="Prasanna A.N."/>
            <person name="Walter M.C."/>
            <person name="O'Connor E."/>
            <person name="Balint B."/>
            <person name="Krizsan K."/>
            <person name="Kiss B."/>
            <person name="Hess J."/>
            <person name="Varga T."/>
            <person name="Slot J."/>
            <person name="Riley R."/>
            <person name="Boka B."/>
            <person name="Rigling D."/>
            <person name="Barry K."/>
            <person name="Lee J."/>
            <person name="Mihaltcheva S."/>
            <person name="LaButti K."/>
            <person name="Lipzen A."/>
            <person name="Waldron R."/>
            <person name="Moloney N.M."/>
            <person name="Sperisen C."/>
            <person name="Kredics L."/>
            <person name="Vagvoelgyi C."/>
            <person name="Patrignani A."/>
            <person name="Fitzpatrick D."/>
            <person name="Nagy I."/>
            <person name="Doyle S."/>
            <person name="Anderson J.B."/>
            <person name="Grigoriev I.V."/>
            <person name="Gueldener U."/>
            <person name="Muensterkoetter M."/>
            <person name="Nagy L.G."/>
        </authorList>
    </citation>
    <scope>NUCLEOTIDE SEQUENCE [LARGE SCALE GENOMIC DNA]</scope>
    <source>
        <strain evidence="3">C18/9</strain>
    </source>
</reference>
<dbReference type="SUPFAM" id="SSF52047">
    <property type="entry name" value="RNI-like"/>
    <property type="match status" value="1"/>
</dbReference>
<gene>
    <name evidence="2" type="ORF">ARMOST_07509</name>
</gene>
<dbReference type="OMA" id="LDICEGS"/>
<evidence type="ECO:0000313" key="2">
    <source>
        <dbReference type="EMBL" id="SJL04149.1"/>
    </source>
</evidence>
<feature type="domain" description="F-box" evidence="1">
    <location>
        <begin position="96"/>
        <end position="149"/>
    </location>
</feature>
<dbReference type="OrthoDB" id="3221235at2759"/>
<dbReference type="Gene3D" id="3.80.10.10">
    <property type="entry name" value="Ribonuclease Inhibitor"/>
    <property type="match status" value="1"/>
</dbReference>
<dbReference type="EMBL" id="FUEG01000004">
    <property type="protein sequence ID" value="SJL04149.1"/>
    <property type="molecule type" value="Genomic_DNA"/>
</dbReference>
<dbReference type="Gene3D" id="1.20.1280.50">
    <property type="match status" value="1"/>
</dbReference>
<dbReference type="SUPFAM" id="SSF81383">
    <property type="entry name" value="F-box domain"/>
    <property type="match status" value="1"/>
</dbReference>
<organism evidence="2 3">
    <name type="scientific">Armillaria ostoyae</name>
    <name type="common">Armillaria root rot fungus</name>
    <dbReference type="NCBI Taxonomy" id="47428"/>
    <lineage>
        <taxon>Eukaryota</taxon>
        <taxon>Fungi</taxon>
        <taxon>Dikarya</taxon>
        <taxon>Basidiomycota</taxon>
        <taxon>Agaricomycotina</taxon>
        <taxon>Agaricomycetes</taxon>
        <taxon>Agaricomycetidae</taxon>
        <taxon>Agaricales</taxon>
        <taxon>Marasmiineae</taxon>
        <taxon>Physalacriaceae</taxon>
        <taxon>Armillaria</taxon>
    </lineage>
</organism>
<evidence type="ECO:0000259" key="1">
    <source>
        <dbReference type="Pfam" id="PF12937"/>
    </source>
</evidence>
<proteinExistence type="predicted"/>
<dbReference type="InterPro" id="IPR001810">
    <property type="entry name" value="F-box_dom"/>
</dbReference>
<accession>A0A284R608</accession>
<name>A0A284R608_ARMOS</name>
<keyword evidence="3" id="KW-1185">Reference proteome</keyword>
<evidence type="ECO:0000313" key="3">
    <source>
        <dbReference type="Proteomes" id="UP000219338"/>
    </source>
</evidence>
<dbReference type="Proteomes" id="UP000219338">
    <property type="component" value="Unassembled WGS sequence"/>
</dbReference>
<dbReference type="AlphaFoldDB" id="A0A284R608"/>
<dbReference type="InterPro" id="IPR036047">
    <property type="entry name" value="F-box-like_dom_sf"/>
</dbReference>
<protein>
    <recommendedName>
        <fullName evidence="1">F-box domain-containing protein</fullName>
    </recommendedName>
</protein>
<sequence>MSVHLNDEASLTLEFPSSLHTLDVSGLGLLVSTNTAPTDLQRTVLGTALARRSVDIAVLHQKLEECKKLHLRLRQDLGTAKSDIRTIKSIIHPVRVLPPELLREIFMYRRKGGSNACVSPTDNLWRWVQVCRYWRDVCVDVPSLWSDVRLDFVTDDSLRTSGSPSSRHVLRVLNKRVSRCMSIPIDVTIIAPRLHIAGNALVNSIISRCSQWRTFAMDAPEDVWRTLDICEGSLGALKSLAISDTYHGTSTANLMYAHTTLLSFSYAPSLLSMSITDIPLRTLMIAPTTFHNLKAFHVHLYNQASAALELLPRMSSVCYLEITCDGNVKPFNRIIHLPTVTSLTLRDGPSSDGLPVVWSLLRLNNLRKLSLRYEDNILHPAWPRLSSPDYGIISFNLSFTESVGDFDYHDDASIALLRNLPNIKNLQLTLPYFCTRLFSELRDNPKFLPRLVDLTFLCWDLQAETDIAFIADMLSRRRCALECLQSYNPGLEVSIGYWSKGIIYVV</sequence>
<dbReference type="InterPro" id="IPR032675">
    <property type="entry name" value="LRR_dom_sf"/>
</dbReference>
<dbReference type="Pfam" id="PF12937">
    <property type="entry name" value="F-box-like"/>
    <property type="match status" value="1"/>
</dbReference>